<gene>
    <name evidence="3" type="ORF">UFOPK2171_00787</name>
    <name evidence="2" type="ORF">UFOPK2237_00196</name>
</gene>
<sequence>MPTGKVKFYDSEKGFGFLQTDEGEEVFLHASALPAGTLTLKNGTRCEFGVADGKKGMQALSLRILEAPPSVSKGGRRDAEDMAIVLEDVIKLLDGYAGNLRRGRYPDDKQTEKLVAVLRGVADQIDA</sequence>
<accession>A0A6J6KZ79</accession>
<protein>
    <submittedName>
        <fullName evidence="3">Unannotated protein</fullName>
    </submittedName>
</protein>
<dbReference type="PRINTS" id="PR00050">
    <property type="entry name" value="COLDSHOCK"/>
</dbReference>
<dbReference type="InterPro" id="IPR019844">
    <property type="entry name" value="CSD_CS"/>
</dbReference>
<dbReference type="GO" id="GO:0003676">
    <property type="term" value="F:nucleic acid binding"/>
    <property type="evidence" value="ECO:0007669"/>
    <property type="project" value="InterPro"/>
</dbReference>
<dbReference type="PROSITE" id="PS51857">
    <property type="entry name" value="CSD_2"/>
    <property type="match status" value="1"/>
</dbReference>
<evidence type="ECO:0000259" key="1">
    <source>
        <dbReference type="PROSITE" id="PS51857"/>
    </source>
</evidence>
<proteinExistence type="predicted"/>
<dbReference type="EMBL" id="CAEZWD010000105">
    <property type="protein sequence ID" value="CAB4653723.1"/>
    <property type="molecule type" value="Genomic_DNA"/>
</dbReference>
<dbReference type="AlphaFoldDB" id="A0A6J6KZ79"/>
<reference evidence="3" key="1">
    <citation type="submission" date="2020-05" db="EMBL/GenBank/DDBJ databases">
        <authorList>
            <person name="Chiriac C."/>
            <person name="Salcher M."/>
            <person name="Ghai R."/>
            <person name="Kavagutti S V."/>
        </authorList>
    </citation>
    <scope>NUCLEOTIDE SEQUENCE</scope>
</reference>
<dbReference type="InterPro" id="IPR002059">
    <property type="entry name" value="CSP_DNA-bd"/>
</dbReference>
<evidence type="ECO:0000313" key="3">
    <source>
        <dbReference type="EMBL" id="CAB4653723.1"/>
    </source>
</evidence>
<dbReference type="InterPro" id="IPR012340">
    <property type="entry name" value="NA-bd_OB-fold"/>
</dbReference>
<organism evidence="3">
    <name type="scientific">freshwater metagenome</name>
    <dbReference type="NCBI Taxonomy" id="449393"/>
    <lineage>
        <taxon>unclassified sequences</taxon>
        <taxon>metagenomes</taxon>
        <taxon>ecological metagenomes</taxon>
    </lineage>
</organism>
<dbReference type="SUPFAM" id="SSF50249">
    <property type="entry name" value="Nucleic acid-binding proteins"/>
    <property type="match status" value="1"/>
</dbReference>
<dbReference type="Gene3D" id="2.40.50.140">
    <property type="entry name" value="Nucleic acid-binding proteins"/>
    <property type="match status" value="1"/>
</dbReference>
<dbReference type="Pfam" id="PF00313">
    <property type="entry name" value="CSD"/>
    <property type="match status" value="1"/>
</dbReference>
<evidence type="ECO:0000313" key="2">
    <source>
        <dbReference type="EMBL" id="CAB4645543.1"/>
    </source>
</evidence>
<dbReference type="SMART" id="SM00357">
    <property type="entry name" value="CSP"/>
    <property type="match status" value="1"/>
</dbReference>
<feature type="domain" description="CSD" evidence="1">
    <location>
        <begin position="1"/>
        <end position="64"/>
    </location>
</feature>
<dbReference type="PROSITE" id="PS00352">
    <property type="entry name" value="CSD_1"/>
    <property type="match status" value="1"/>
</dbReference>
<name>A0A6J6KZ79_9ZZZZ</name>
<dbReference type="InterPro" id="IPR011129">
    <property type="entry name" value="CSD"/>
</dbReference>
<dbReference type="EMBL" id="CAEZWI010000011">
    <property type="protein sequence ID" value="CAB4645543.1"/>
    <property type="molecule type" value="Genomic_DNA"/>
</dbReference>